<dbReference type="Pfam" id="PF08709">
    <property type="entry name" value="Ins145_P3_rec"/>
    <property type="match status" value="1"/>
</dbReference>
<evidence type="ECO:0000256" key="10">
    <source>
        <dbReference type="ARBA" id="ARBA00023170"/>
    </source>
</evidence>
<dbReference type="InterPro" id="IPR036300">
    <property type="entry name" value="MIR_dom_sf"/>
</dbReference>
<dbReference type="SUPFAM" id="SSF82109">
    <property type="entry name" value="MIR domain"/>
    <property type="match status" value="2"/>
</dbReference>
<evidence type="ECO:0000256" key="11">
    <source>
        <dbReference type="ARBA" id="ARBA00023286"/>
    </source>
</evidence>
<dbReference type="InterPro" id="IPR000493">
    <property type="entry name" value="InsP3_rcpt"/>
</dbReference>
<dbReference type="GO" id="GO:0070679">
    <property type="term" value="F:inositol 1,4,5 trisphosphate binding"/>
    <property type="evidence" value="ECO:0007669"/>
    <property type="project" value="UniProtKB-UniRule"/>
</dbReference>
<feature type="non-terminal residue" evidence="16">
    <location>
        <position position="1"/>
    </location>
</feature>
<feature type="transmembrane region" description="Helical" evidence="13">
    <location>
        <begin position="2116"/>
        <end position="2140"/>
    </location>
</feature>
<evidence type="ECO:0000256" key="9">
    <source>
        <dbReference type="ARBA" id="ARBA00023136"/>
    </source>
</evidence>
<evidence type="ECO:0000259" key="15">
    <source>
        <dbReference type="PROSITE" id="PS50919"/>
    </source>
</evidence>
<dbReference type="Gene3D" id="2.80.10.50">
    <property type="match status" value="2"/>
</dbReference>
<sequence length="2808" mass="324004">IVFRVCIQNRYKLNKKHRKWLSQVNNASGEVAEEKGLLQQARMAADAENADNAQEQKRQLGKRVRYGEIIQLQHTFTNKYIHMCTSQTSQVDKNNMMIMLQEYNAKNAQFRILPQYKVKSEGEVVQIYDQIVFESIKSPGHFFHASAPFQIDHMTFGSEVNLGVERSGFTLVRFQKESLEPDVYVRGGSVIRLFHKELEAYMVAEGLCDEEVTEDVHFRIRVMDQHKPRTLSPPTSGNTFWHIEAESSILNGEILRWEQQIRLRHMTTRKYLCIDATKEITLTDDSEDPRTVFRLHSVLSEHDEIRFESYCRIEHVLTGFWLHALKDEDYIRKQFRDMDSSSDQSLRGLRWDGAQVRQVAASGESMYDDAFTIQCVEKVHVIEFNYVSGMVPFLLTLIYDRKQGLLLNAKKTHMVLTALEELRKFMMVKNQPNKNRQKLMRNLRVIDLLVKILQCPLDGVADEQNLILVFKEAYEILYTYMIGKSRKNALYFAKYIEFFQTQFTQKGGIGLNVAQMIVELIRDKRKIVDRITHSQIDEFVSLLETSQNYRFLDLLQVLCVCDDVAIPNNQSYIVERWMDHGRKGVFLTARGQDINRMPNILYVSTNNGHSWQALHEFLDESNPSYDKDHHDFLIHQLDLYKALCHGRNDYAINMITKELRYLTWEETFLSLRSDILPDAIRAKYCDLTIGLFVDVGNNYSVLDHPNICFVYDYVGSKDEEKSQGDFIVKELVAIFPVLRDWIAEFLEMNNCMVASEIGHNMLVEQVLRLLYHLVKFGYYMDSEDVQNLLPRLFNLLDGRRDLPFPKDKGKGYSKEAMRQVIQFQSIERYDESRETETVVNAKYQVLDILDLLLTYQRNSRLQSFVGKFKVAEQSAGQRKQLTVTVPLLYDNFDPHDQSKKALSLQAKVNKELINMFNLSAIFDIELLTKILMDLTNYKYNKIITKSLNILNKIYSSKRNAFRLASKAQILLTQDSARVHREVLKSMPILRRLARAKLDDQQVKLMGNILDDLAEFCHLPMTPDEPHPMNQNIMVSNGILTVLFEILVQEIDTKLLGQQYSGMTDIFKKAFYLLKLLARENGRVQHHIFERLDILLDVHVVQSDLAIALKEVFCGNQATCLKISPRQIQKIVNRAAEQQEKAPEFLDLLGMIVKVVGTGLTLKRNQAYVMKYIMQNYKKVAFVLDLQREEREKILTNPNRISTLRYYISLLDLLAACAEGENMFIESLCQTILPLDDLLWVLNNDKVENVYKKPFLKCLHHVYLKCGDAVMETGASEMSHFGDLWEFLSNVSVDMNRLTDSVKEDPDKIGTHLKTAPEKSSQASAPDFESSAYGSVLFFLEGVLPFLEAFYRDFYYPDPQAHGTETDETDHLAKAVVLFGEVVGPLLYKPHHMKNLVNCLTTIVPISNMPNSNLEHVLDRFATGITVEDTSSAVRRGNIEYYADEVEINAKFRTFNKNSSTVFYGHNTVTAQLKISSKREYTEIGGDEELPMGEEFQSHIKCFLNSNEKKPEKRVEWTEKLITQLHISMEVKRMTESARLEMDELNIKCLQILRGIIHNEERRLPEDWATRTTEPKIEKNLKIIQTIQNFYDRKGAMKKVLPHLATRNEDVAREVLAFLCIMLFNANTQVQQSMLDYFLSTREEVFFMAVRDRMSLSTNTIKEKRSLEAQQEAQKKKDSSKSSKRLLPTFTVSDNALKTRKKNKPVALSKKKEKKKSKPKQPKVKVDKKDKTAAIIKDVKFVNGSMKEEDALIGNPDSEMTSVKVEVPEPEENPDEEEDDEAAAEYRNDGYIELVLKVMARMCDGQNHSLQDYLREQPDNVKSFNIIGEVTRFLNVIYSNITGKSIDLVIQLFESMNEFTAGNQENRVVIYDNKIIDYINFILRAGDIANSPTEKILALRESISNLVISLIEENGPLATQVALEVKDTLDKKSVFQLMTECYEMHQTDKKKLEELKNISIIGLGQEDQSTTKLVSEAGKNIFTGVMKKKKDELSDVYMNVGFRLYLILARMVDIDPKFLDNLKLTPLQQKAFNFYKKNSMSVEVVKDNELQKVNFRVKNKRVLREEVKEMLKWNVDRSSPSNKIRDLMAWTKDIMKDIAYQRGILSNFIAIILTKGWLIWNYLVVVLSFAINIMMLVTWSAKASLSDDFPKHANATGVQRDVEDPIPVITTLTQEQYTIALYTLGGLHNFFSLLVFISYFLGNHPGLPNPKSLLESIRSFCSRGKKDDDVEDERKKPHQSKMDAKFFSFTTFYYMAFLALSVGGTFSHGYFFAFHLLNIVNNNQLLSGVIKAVTQNGRSLLWVAVLGLVVFYLYGIIGFALMRSMFNPDEYLYCDSLWQCTITVIRYGLIGDLFEVMKSHPSEKTFHKFGFVVLYHVSFFIFITTIGLNIIFGIIVDTFSELRDLKWTSESDMRDTCFICSRNSYDFEHHGKGFEHHVRFEHNMWSYVFFFIHLNGTKVNDYTAMEMYVFKLLKKENFDFFPLDRALSLAAMGKDSTETKIDDLLFQVTSIVEKQKREELERKRREERMRQKVWEQKYRLGSFRRKARLPFPTDQDSLLPSGTPQYEGPDQHTHASQSGLVLPPSTDMPFFPLQPLPRTPLQSVPSSFQAGRRPSDSMSRRPSEVGLPPPSQPGPLRGPSRHDKFRRRRSVSPIDPREMLFRRGSPSRLEDEEPVLSTAGHRYEERIQSPPYFGLESDVLEISPVPMSRRASYEAPRSPRYPESLSTSPRGAASFFADSDPMPYLRQYTQQLSEHRASLSSESRGHIPTHPPSLPGRISRDYDPGGQDRYHGVDPDSDTYSDDQQESHL</sequence>
<dbReference type="Gene3D" id="1.25.10.30">
    <property type="entry name" value="IP3 receptor type 1 binding core, RIH domain"/>
    <property type="match status" value="1"/>
</dbReference>
<feature type="compositionally biased region" description="Polar residues" evidence="14">
    <location>
        <begin position="2599"/>
        <end position="2608"/>
    </location>
</feature>
<feature type="region of interest" description="Disordered" evidence="14">
    <location>
        <begin position="1305"/>
        <end position="1324"/>
    </location>
</feature>
<keyword evidence="7 13" id="KW-1133">Transmembrane helix</keyword>
<evidence type="ECO:0000256" key="5">
    <source>
        <dbReference type="ARBA" id="ARBA00022737"/>
    </source>
</evidence>
<dbReference type="InterPro" id="IPR014821">
    <property type="entry name" value="Ins145_P3_rcpt"/>
</dbReference>
<dbReference type="InterPro" id="IPR000699">
    <property type="entry name" value="RIH_dom"/>
</dbReference>
<dbReference type="SUPFAM" id="SSF100909">
    <property type="entry name" value="IP3 receptor type 1 binding core, domain 2"/>
    <property type="match status" value="2"/>
</dbReference>
<feature type="compositionally biased region" description="Acidic residues" evidence="14">
    <location>
        <begin position="1767"/>
        <end position="1782"/>
    </location>
</feature>
<feature type="region of interest" description="Disordered" evidence="14">
    <location>
        <begin position="1660"/>
        <end position="1728"/>
    </location>
</feature>
<dbReference type="Pfam" id="PF01365">
    <property type="entry name" value="RYDR_ITPR"/>
    <property type="match status" value="2"/>
</dbReference>
<comment type="domain">
    <text evidence="13">The receptor contains a calcium channel in its C-terminal extremity. Its large N-terminal cytoplasmic region has the ligand-binding site in the N-terminus and modulatory sites in the middle portion immediately upstream of the channel region.</text>
</comment>
<keyword evidence="17" id="KW-1185">Reference proteome</keyword>
<feature type="compositionally biased region" description="Basic and acidic residues" evidence="14">
    <location>
        <begin position="2612"/>
        <end position="2622"/>
    </location>
</feature>
<proteinExistence type="inferred from homology"/>
<keyword evidence="9 13" id="KW-0472">Membrane</keyword>
<feature type="region of interest" description="Disordered" evidence="14">
    <location>
        <begin position="1750"/>
        <end position="1782"/>
    </location>
</feature>
<feature type="compositionally biased region" description="Acidic residues" evidence="14">
    <location>
        <begin position="2794"/>
        <end position="2808"/>
    </location>
</feature>
<keyword evidence="12 13" id="KW-0407">Ion channel</keyword>
<organism evidence="16 17">
    <name type="scientific">Sinanodonta woodiana</name>
    <name type="common">Chinese pond mussel</name>
    <name type="synonym">Anodonta woodiana</name>
    <dbReference type="NCBI Taxonomy" id="1069815"/>
    <lineage>
        <taxon>Eukaryota</taxon>
        <taxon>Metazoa</taxon>
        <taxon>Spiralia</taxon>
        <taxon>Lophotrochozoa</taxon>
        <taxon>Mollusca</taxon>
        <taxon>Bivalvia</taxon>
        <taxon>Autobranchia</taxon>
        <taxon>Heteroconchia</taxon>
        <taxon>Palaeoheterodonta</taxon>
        <taxon>Unionida</taxon>
        <taxon>Unionoidea</taxon>
        <taxon>Unionidae</taxon>
        <taxon>Unioninae</taxon>
        <taxon>Sinanodonta</taxon>
    </lineage>
</organism>
<dbReference type="Pfam" id="PF08454">
    <property type="entry name" value="RIH_assoc"/>
    <property type="match status" value="1"/>
</dbReference>
<dbReference type="EMBL" id="JBJQND010000012">
    <property type="protein sequence ID" value="KAL3859582.1"/>
    <property type="molecule type" value="Genomic_DNA"/>
</dbReference>
<dbReference type="InterPro" id="IPR013662">
    <property type="entry name" value="RIH_assoc-dom"/>
</dbReference>
<accession>A0ABD3VGB7</accession>
<evidence type="ECO:0000313" key="16">
    <source>
        <dbReference type="EMBL" id="KAL3859582.1"/>
    </source>
</evidence>
<feature type="transmembrane region" description="Helical" evidence="13">
    <location>
        <begin position="2251"/>
        <end position="2278"/>
    </location>
</feature>
<comment type="subunit">
    <text evidence="13">Homotetramer.</text>
</comment>
<dbReference type="InterPro" id="IPR016093">
    <property type="entry name" value="MIR_motif"/>
</dbReference>
<dbReference type="SMART" id="SM00472">
    <property type="entry name" value="MIR"/>
    <property type="match status" value="2"/>
</dbReference>
<dbReference type="GO" id="GO:0051209">
    <property type="term" value="P:release of sequestered calcium ion into cytosol"/>
    <property type="evidence" value="ECO:0007669"/>
    <property type="project" value="UniProtKB-UniRule"/>
</dbReference>
<comment type="caution">
    <text evidence="16">The sequence shown here is derived from an EMBL/GenBank/DDBJ whole genome shotgun (WGS) entry which is preliminary data.</text>
</comment>
<comment type="similarity">
    <text evidence="2 13">Belongs to the InsP3 receptor family.</text>
</comment>
<feature type="region of interest" description="Disordered" evidence="14">
    <location>
        <begin position="2550"/>
        <end position="2682"/>
    </location>
</feature>
<keyword evidence="5" id="KW-0677">Repeat</keyword>
<evidence type="ECO:0000256" key="8">
    <source>
        <dbReference type="ARBA" id="ARBA00023065"/>
    </source>
</evidence>
<feature type="compositionally biased region" description="Basic residues" evidence="14">
    <location>
        <begin position="1697"/>
        <end position="1722"/>
    </location>
</feature>
<evidence type="ECO:0000256" key="4">
    <source>
        <dbReference type="ARBA" id="ARBA00022692"/>
    </source>
</evidence>
<evidence type="ECO:0000256" key="13">
    <source>
        <dbReference type="RuleBase" id="RU368044"/>
    </source>
</evidence>
<dbReference type="GO" id="GO:0005789">
    <property type="term" value="C:endoplasmic reticulum membrane"/>
    <property type="evidence" value="ECO:0007669"/>
    <property type="project" value="UniProtKB-SubCell"/>
</dbReference>
<evidence type="ECO:0000256" key="3">
    <source>
        <dbReference type="ARBA" id="ARBA00022448"/>
    </source>
</evidence>
<dbReference type="Gene3D" id="1.10.287.70">
    <property type="match status" value="1"/>
</dbReference>
<evidence type="ECO:0000256" key="14">
    <source>
        <dbReference type="SAM" id="MobiDB-lite"/>
    </source>
</evidence>
<dbReference type="Pfam" id="PF02815">
    <property type="entry name" value="MIR"/>
    <property type="match status" value="1"/>
</dbReference>
<dbReference type="PANTHER" id="PTHR13715">
    <property type="entry name" value="RYANODINE RECEPTOR AND IP3 RECEPTOR"/>
    <property type="match status" value="1"/>
</dbReference>
<dbReference type="PROSITE" id="PS50919">
    <property type="entry name" value="MIR"/>
    <property type="match status" value="1"/>
</dbReference>
<dbReference type="InterPro" id="IPR015925">
    <property type="entry name" value="Ryanodine_IP3_receptor"/>
</dbReference>
<dbReference type="GO" id="GO:0005220">
    <property type="term" value="F:inositol 1,4,5-trisphosphate-gated calcium channel activity"/>
    <property type="evidence" value="ECO:0007669"/>
    <property type="project" value="UniProtKB-UniRule"/>
</dbReference>
<dbReference type="InterPro" id="IPR035910">
    <property type="entry name" value="RyR/IP3R_RIH_dom_sf"/>
</dbReference>
<feature type="transmembrane region" description="Helical" evidence="13">
    <location>
        <begin position="2299"/>
        <end position="2320"/>
    </location>
</feature>
<name>A0ABD3VGB7_SINWO</name>
<feature type="compositionally biased region" description="Basic and acidic residues" evidence="14">
    <location>
        <begin position="2777"/>
        <end position="2793"/>
    </location>
</feature>
<dbReference type="Pfam" id="PF00520">
    <property type="entry name" value="Ion_trans"/>
    <property type="match status" value="1"/>
</dbReference>
<keyword evidence="11 13" id="KW-1071">Ligand-gated ion channel</keyword>
<feature type="compositionally biased region" description="Basic and acidic residues" evidence="14">
    <location>
        <begin position="1660"/>
        <end position="1680"/>
    </location>
</feature>
<feature type="compositionally biased region" description="Polar residues" evidence="14">
    <location>
        <begin position="2553"/>
        <end position="2563"/>
    </location>
</feature>
<keyword evidence="13" id="KW-0106">Calcium</keyword>
<keyword evidence="4 13" id="KW-0812">Transmembrane</keyword>
<dbReference type="InterPro" id="IPR005821">
    <property type="entry name" value="Ion_trans_dom"/>
</dbReference>
<keyword evidence="10 13" id="KW-0675">Receptor</keyword>
<feature type="transmembrane region" description="Helical" evidence="13">
    <location>
        <begin position="2335"/>
        <end position="2356"/>
    </location>
</feature>
<gene>
    <name evidence="16" type="ORF">ACJMK2_009798</name>
</gene>
<reference evidence="16 17" key="1">
    <citation type="submission" date="2024-11" db="EMBL/GenBank/DDBJ databases">
        <title>Chromosome-level genome assembly of the freshwater bivalve Anodonta woodiana.</title>
        <authorList>
            <person name="Chen X."/>
        </authorList>
    </citation>
    <scope>NUCLEOTIDE SEQUENCE [LARGE SCALE GENOMIC DNA]</scope>
    <source>
        <strain evidence="16">MN2024</strain>
        <tissue evidence="16">Gills</tissue>
    </source>
</reference>
<keyword evidence="13" id="KW-0109">Calcium transport</keyword>
<dbReference type="Proteomes" id="UP001634394">
    <property type="component" value="Unassembled WGS sequence"/>
</dbReference>
<evidence type="ECO:0000256" key="1">
    <source>
        <dbReference type="ARBA" id="ARBA00004477"/>
    </source>
</evidence>
<feature type="transmembrane region" description="Helical" evidence="13">
    <location>
        <begin position="2368"/>
        <end position="2395"/>
    </location>
</feature>
<feature type="transmembrane region" description="Helical" evidence="13">
    <location>
        <begin position="2178"/>
        <end position="2200"/>
    </location>
</feature>
<comment type="function">
    <text evidence="13">Receptor for inositol 1,4,5-trisphosphate, a second messenger that mediates the release of intracellular calcium.</text>
</comment>
<keyword evidence="8 13" id="KW-0406">Ion transport</keyword>
<evidence type="ECO:0000256" key="6">
    <source>
        <dbReference type="ARBA" id="ARBA00022824"/>
    </source>
</evidence>
<feature type="compositionally biased region" description="Polar residues" evidence="14">
    <location>
        <begin position="2746"/>
        <end position="2761"/>
    </location>
</feature>
<dbReference type="PANTHER" id="PTHR13715:SF99">
    <property type="entry name" value="INOSITOL 1,4,5-TRISPHOSPHATE RECEPTOR-LIKE PROTEIN A"/>
    <property type="match status" value="1"/>
</dbReference>
<keyword evidence="6 13" id="KW-0256">Endoplasmic reticulum</keyword>
<comment type="subcellular location">
    <subcellularLocation>
        <location evidence="1 13">Endoplasmic reticulum membrane</location>
        <topology evidence="1 13">Multi-pass membrane protein</topology>
    </subcellularLocation>
</comment>
<evidence type="ECO:0000256" key="12">
    <source>
        <dbReference type="ARBA" id="ARBA00023303"/>
    </source>
</evidence>
<feature type="domain" description="MIR" evidence="15">
    <location>
        <begin position="61"/>
        <end position="115"/>
    </location>
</feature>
<keyword evidence="3 13" id="KW-0813">Transport</keyword>
<protein>
    <recommendedName>
        <fullName evidence="13">Inositol 1,4,5-trisphosphate receptor</fullName>
    </recommendedName>
</protein>
<dbReference type="PRINTS" id="PR00779">
    <property type="entry name" value="INSP3RECEPTR"/>
</dbReference>
<evidence type="ECO:0000256" key="2">
    <source>
        <dbReference type="ARBA" id="ARBA00009453"/>
    </source>
</evidence>
<feature type="region of interest" description="Disordered" evidence="14">
    <location>
        <begin position="2707"/>
        <end position="2808"/>
    </location>
</feature>
<evidence type="ECO:0000256" key="7">
    <source>
        <dbReference type="ARBA" id="ARBA00022989"/>
    </source>
</evidence>
<keyword evidence="13" id="KW-0107">Calcium channel</keyword>
<dbReference type="CDD" id="cd23280">
    <property type="entry name" value="beta-trefoil_MIR_itr-1-like"/>
    <property type="match status" value="1"/>
</dbReference>
<evidence type="ECO:0000313" key="17">
    <source>
        <dbReference type="Proteomes" id="UP001634394"/>
    </source>
</evidence>